<feature type="compositionally biased region" description="Basic and acidic residues" evidence="1">
    <location>
        <begin position="152"/>
        <end position="166"/>
    </location>
</feature>
<sequence length="649" mass="69784">MSFSVNLRRRGTRQSMSDVVSVKGPPPVYTPYAESDLRLEVGEGSSTGPNVVIDSEFSAYLLPDASTSSLPALPSHPHMEFTPQPRSAGAEPSIPPPLPPRPRQPSRGRSDPDPVRRSMYSLPPGAALPRPPMVFEQLVEGGDEVEITPGVDKNDPAEERRERDRGGAQSSRRRSAYARAQSMPSLVPGGPVVLRPPPVASSNASDVPSKSKSSPSLSVPASASAGPSSGSSSPSSSTASAGTLLKPKPRLSQTKLRARTSSQAQPQPDTNRRRGSVPIARPASQPSASAASSSRRLSELPPLPRVPSSPRENPQSPAALLKAAQARLPSKVAELTPTSCVSISRRESVRAPFAIDAGLRMPAAWMQWMPAPAQAERSPPNDSRRSRRATTANGSGNGGGETTGTWPRATGSRKKENEGEGGRVGTGATEERGDARKRVNLYLGVERGRIDVDVYLVGEPRSSAPHTRMEMLLEKPTLGRRNGQPLLARIHAPLSPRAPFYLMATARDGFLSLHIPRTFHGVLSFIVDKDGDFDAHDHSRLSTSATKRSTTHSDKYADLNKHVTLSSALTKRAFLFGETRATRSYFVRPLSTDAPSKGKGTGSPVESDVDLADDADNWMGDTVIARVEDGKARVQFEDEPDHDGWWRLW</sequence>
<evidence type="ECO:0000259" key="2">
    <source>
        <dbReference type="Pfam" id="PF24016"/>
    </source>
</evidence>
<accession>A0ABR3IRC4</accession>
<evidence type="ECO:0000313" key="3">
    <source>
        <dbReference type="EMBL" id="KAL0945809.1"/>
    </source>
</evidence>
<dbReference type="InterPro" id="IPR055754">
    <property type="entry name" value="DUF7330"/>
</dbReference>
<evidence type="ECO:0000313" key="4">
    <source>
        <dbReference type="Proteomes" id="UP001556367"/>
    </source>
</evidence>
<feature type="compositionally biased region" description="Polar residues" evidence="1">
    <location>
        <begin position="251"/>
        <end position="269"/>
    </location>
</feature>
<comment type="caution">
    <text evidence="3">The sequence shown here is derived from an EMBL/GenBank/DDBJ whole genome shotgun (WGS) entry which is preliminary data.</text>
</comment>
<feature type="compositionally biased region" description="Low complexity" evidence="1">
    <location>
        <begin position="200"/>
        <end position="241"/>
    </location>
</feature>
<dbReference type="Proteomes" id="UP001556367">
    <property type="component" value="Unassembled WGS sequence"/>
</dbReference>
<feature type="domain" description="DUF7330" evidence="2">
    <location>
        <begin position="434"/>
        <end position="533"/>
    </location>
</feature>
<dbReference type="EMBL" id="JASNQZ010000015">
    <property type="protein sequence ID" value="KAL0945809.1"/>
    <property type="molecule type" value="Genomic_DNA"/>
</dbReference>
<feature type="region of interest" description="Disordered" evidence="1">
    <location>
        <begin position="71"/>
        <end position="319"/>
    </location>
</feature>
<gene>
    <name evidence="3" type="ORF">HGRIS_012095</name>
</gene>
<feature type="compositionally biased region" description="Low complexity" evidence="1">
    <location>
        <begin position="280"/>
        <end position="295"/>
    </location>
</feature>
<evidence type="ECO:0000256" key="1">
    <source>
        <dbReference type="SAM" id="MobiDB-lite"/>
    </source>
</evidence>
<proteinExistence type="predicted"/>
<organism evidence="3 4">
    <name type="scientific">Hohenbuehelia grisea</name>
    <dbReference type="NCBI Taxonomy" id="104357"/>
    <lineage>
        <taxon>Eukaryota</taxon>
        <taxon>Fungi</taxon>
        <taxon>Dikarya</taxon>
        <taxon>Basidiomycota</taxon>
        <taxon>Agaricomycotina</taxon>
        <taxon>Agaricomycetes</taxon>
        <taxon>Agaricomycetidae</taxon>
        <taxon>Agaricales</taxon>
        <taxon>Pleurotineae</taxon>
        <taxon>Pleurotaceae</taxon>
        <taxon>Hohenbuehelia</taxon>
    </lineage>
</organism>
<reference evidence="4" key="1">
    <citation type="submission" date="2024-06" db="EMBL/GenBank/DDBJ databases">
        <title>Multi-omics analyses provide insights into the biosynthesis of the anticancer antibiotic pleurotin in Hohenbuehelia grisea.</title>
        <authorList>
            <person name="Weaver J.A."/>
            <person name="Alberti F."/>
        </authorList>
    </citation>
    <scope>NUCLEOTIDE SEQUENCE [LARGE SCALE GENOMIC DNA]</scope>
    <source>
        <strain evidence="4">T-177</strain>
    </source>
</reference>
<feature type="compositionally biased region" description="Pro residues" evidence="1">
    <location>
        <begin position="93"/>
        <end position="103"/>
    </location>
</feature>
<dbReference type="Pfam" id="PF24016">
    <property type="entry name" value="DUF7330"/>
    <property type="match status" value="1"/>
</dbReference>
<feature type="region of interest" description="Disordered" evidence="1">
    <location>
        <begin position="372"/>
        <end position="432"/>
    </location>
</feature>
<name>A0ABR3IRC4_9AGAR</name>
<keyword evidence="4" id="KW-1185">Reference proteome</keyword>
<feature type="compositionally biased region" description="Low complexity" evidence="1">
    <location>
        <begin position="177"/>
        <end position="193"/>
    </location>
</feature>
<feature type="compositionally biased region" description="Low complexity" evidence="1">
    <location>
        <begin position="372"/>
        <end position="381"/>
    </location>
</feature>
<protein>
    <recommendedName>
        <fullName evidence="2">DUF7330 domain-containing protein</fullName>
    </recommendedName>
</protein>
<feature type="region of interest" description="Disordered" evidence="1">
    <location>
        <begin position="1"/>
        <end position="32"/>
    </location>
</feature>